<reference evidence="2 3" key="1">
    <citation type="submission" date="2016-10" db="EMBL/GenBank/DDBJ databases">
        <authorList>
            <person name="de Groot N.N."/>
        </authorList>
    </citation>
    <scope>NUCLEOTIDE SEQUENCE [LARGE SCALE GENOMIC DNA]</scope>
    <source>
        <strain evidence="2 3">DSM 44993</strain>
    </source>
</reference>
<dbReference type="Gene3D" id="2.130.10.10">
    <property type="entry name" value="YVTN repeat-like/Quinoprotein amine dehydrogenase"/>
    <property type="match status" value="1"/>
</dbReference>
<name>A0A1H8YR23_9PSEU</name>
<organism evidence="2 3">
    <name type="scientific">Amycolatopsis saalfeldensis</name>
    <dbReference type="NCBI Taxonomy" id="394193"/>
    <lineage>
        <taxon>Bacteria</taxon>
        <taxon>Bacillati</taxon>
        <taxon>Actinomycetota</taxon>
        <taxon>Actinomycetes</taxon>
        <taxon>Pseudonocardiales</taxon>
        <taxon>Pseudonocardiaceae</taxon>
        <taxon>Amycolatopsis</taxon>
    </lineage>
</organism>
<dbReference type="InterPro" id="IPR011047">
    <property type="entry name" value="Quinoprotein_ADH-like_sf"/>
</dbReference>
<dbReference type="EMBL" id="FOEF01000031">
    <property type="protein sequence ID" value="SEP53808.1"/>
    <property type="molecule type" value="Genomic_DNA"/>
</dbReference>
<accession>A0A1H8YR23</accession>
<evidence type="ECO:0000313" key="2">
    <source>
        <dbReference type="EMBL" id="SEP53808.1"/>
    </source>
</evidence>
<evidence type="ECO:0000256" key="1">
    <source>
        <dbReference type="SAM" id="MobiDB-lite"/>
    </source>
</evidence>
<proteinExistence type="predicted"/>
<dbReference type="AlphaFoldDB" id="A0A1H8YR23"/>
<gene>
    <name evidence="2" type="ORF">SAMN04489732_13147</name>
</gene>
<protein>
    <submittedName>
        <fullName evidence="2">Uncharacterized protein</fullName>
    </submittedName>
</protein>
<dbReference type="SUPFAM" id="SSF50998">
    <property type="entry name" value="Quinoprotein alcohol dehydrogenase-like"/>
    <property type="match status" value="1"/>
</dbReference>
<feature type="region of interest" description="Disordered" evidence="1">
    <location>
        <begin position="124"/>
        <end position="165"/>
    </location>
</feature>
<keyword evidence="3" id="KW-1185">Reference proteome</keyword>
<evidence type="ECO:0000313" key="3">
    <source>
        <dbReference type="Proteomes" id="UP000198582"/>
    </source>
</evidence>
<sequence length="165" mass="17834">MRTSEHPFAAPISALAVGQWTDHLIAVTRRRGRQHQTCWDLTTGNPMGRWPKHEDSRMTALAIGHLDGRLVTVVGGKNGLVRVWGTVRTRKLDEMWFPAAVGALALGPGLGVVAFGTDLAVLDNPRHPDRTEAAAGPNRTRRAPPPAPAPQVVVTDPEPLDIAVR</sequence>
<dbReference type="InterPro" id="IPR015943">
    <property type="entry name" value="WD40/YVTN_repeat-like_dom_sf"/>
</dbReference>
<dbReference type="Proteomes" id="UP000198582">
    <property type="component" value="Unassembled WGS sequence"/>
</dbReference>
<dbReference type="STRING" id="394193.SAMN04489732_13147"/>